<comment type="catalytic activity">
    <reaction evidence="1">
        <text>ATP + protein L-histidine = ADP + protein N-phospho-L-histidine.</text>
        <dbReference type="EC" id="2.7.13.3"/>
    </reaction>
</comment>
<evidence type="ECO:0000256" key="5">
    <source>
        <dbReference type="ARBA" id="ARBA00017322"/>
    </source>
</evidence>
<dbReference type="InterPro" id="IPR036890">
    <property type="entry name" value="HATPase_C_sf"/>
</dbReference>
<dbReference type="Gene3D" id="1.20.5.1930">
    <property type="match status" value="1"/>
</dbReference>
<evidence type="ECO:0000256" key="2">
    <source>
        <dbReference type="ARBA" id="ARBA00001966"/>
    </source>
</evidence>
<dbReference type="RefSeq" id="WP_012201931.1">
    <property type="nucleotide sequence ID" value="NC_010001.1"/>
</dbReference>
<keyword evidence="19" id="KW-1185">Reference proteome</keyword>
<sequence length="366" mass="42405">MEKSHKDIINEVGQTKEAMEFCYEMLKKLEEQSHKLSEKVDIVKKQKKELEHTLEKMNENQDKNHLLFSPYEDSKKIKEEDYIKKELEQLKDNLPNIINLLEQHYDLKNKYQLILSCLTNLLDRQHIDLKAFESEVCTEELINHEALGLKILEAQELERQRIAMDLHDSTVQNLTSLVHKTELCIKLFDLDAIRAKLELATMIENIRTIINDMREIIYDLRPMTLNDLGLKAAIERYVDNFKRHNKIQVIISIDENFEIKNQVVSITIYRIIQEAFNNISKHAKATTCIIDLSQKEEVIQLTIEDNGIGLEESSKCKDTTCKNCGFGLSNMSERVYLLSGKFSLESNNNSGTKIIVSIPCCIDKGD</sequence>
<dbReference type="EC" id="2.7.13.3" evidence="4"/>
<proteinExistence type="predicted"/>
<comment type="subcellular location">
    <subcellularLocation>
        <location evidence="3">Cytoplasm</location>
    </subcellularLocation>
</comment>
<evidence type="ECO:0000256" key="16">
    <source>
        <dbReference type="SAM" id="Coils"/>
    </source>
</evidence>
<dbReference type="InterPro" id="IPR005467">
    <property type="entry name" value="His_kinase_dom"/>
</dbReference>
<dbReference type="GO" id="GO:0005737">
    <property type="term" value="C:cytoplasm"/>
    <property type="evidence" value="ECO:0007669"/>
    <property type="project" value="UniProtKB-SubCell"/>
</dbReference>
<keyword evidence="13" id="KW-0411">Iron-sulfur</keyword>
<evidence type="ECO:0000256" key="3">
    <source>
        <dbReference type="ARBA" id="ARBA00004496"/>
    </source>
</evidence>
<dbReference type="InterPro" id="IPR050482">
    <property type="entry name" value="Sensor_HK_TwoCompSys"/>
</dbReference>
<evidence type="ECO:0000256" key="15">
    <source>
        <dbReference type="ARBA" id="ARBA00030800"/>
    </source>
</evidence>
<dbReference type="PANTHER" id="PTHR24421">
    <property type="entry name" value="NITRATE/NITRITE SENSOR PROTEIN NARX-RELATED"/>
    <property type="match status" value="1"/>
</dbReference>
<keyword evidence="11" id="KW-0408">Iron</keyword>
<dbReference type="Pfam" id="PF07730">
    <property type="entry name" value="HisKA_3"/>
    <property type="match status" value="1"/>
</dbReference>
<dbReference type="PRINTS" id="PR00344">
    <property type="entry name" value="BCTRLSENSOR"/>
</dbReference>
<evidence type="ECO:0000256" key="8">
    <source>
        <dbReference type="ARBA" id="ARBA00022679"/>
    </source>
</evidence>
<keyword evidence="10 18" id="KW-0418">Kinase</keyword>
<keyword evidence="8" id="KW-0808">Transferase</keyword>
<keyword evidence="9" id="KW-0479">Metal-binding</keyword>
<evidence type="ECO:0000256" key="14">
    <source>
        <dbReference type="ARBA" id="ARBA00024827"/>
    </source>
</evidence>
<evidence type="ECO:0000313" key="18">
    <source>
        <dbReference type="EMBL" id="ABX44284.1"/>
    </source>
</evidence>
<dbReference type="AlphaFoldDB" id="A9KLX5"/>
<evidence type="ECO:0000313" key="19">
    <source>
        <dbReference type="Proteomes" id="UP000000370"/>
    </source>
</evidence>
<evidence type="ECO:0000256" key="10">
    <source>
        <dbReference type="ARBA" id="ARBA00022777"/>
    </source>
</evidence>
<dbReference type="InterPro" id="IPR011712">
    <property type="entry name" value="Sig_transdc_His_kin_sub3_dim/P"/>
</dbReference>
<dbReference type="InterPro" id="IPR003594">
    <property type="entry name" value="HATPase_dom"/>
</dbReference>
<evidence type="ECO:0000256" key="7">
    <source>
        <dbReference type="ARBA" id="ARBA00022490"/>
    </source>
</evidence>
<dbReference type="GO" id="GO:0016020">
    <property type="term" value="C:membrane"/>
    <property type="evidence" value="ECO:0007669"/>
    <property type="project" value="InterPro"/>
</dbReference>
<feature type="coiled-coil region" evidence="16">
    <location>
        <begin position="19"/>
        <end position="63"/>
    </location>
</feature>
<dbReference type="EMBL" id="CP000885">
    <property type="protein sequence ID" value="ABX44284.1"/>
    <property type="molecule type" value="Genomic_DNA"/>
</dbReference>
<dbReference type="STRING" id="357809.Cphy_3937"/>
<evidence type="ECO:0000256" key="4">
    <source>
        <dbReference type="ARBA" id="ARBA00012438"/>
    </source>
</evidence>
<keyword evidence="12" id="KW-0902">Two-component regulatory system</keyword>
<dbReference type="Gene3D" id="3.30.565.10">
    <property type="entry name" value="Histidine kinase-like ATPase, C-terminal domain"/>
    <property type="match status" value="1"/>
</dbReference>
<comment type="cofactor">
    <cofactor evidence="2">
        <name>[4Fe-4S] cluster</name>
        <dbReference type="ChEBI" id="CHEBI:49883"/>
    </cofactor>
</comment>
<dbReference type="GO" id="GO:0046872">
    <property type="term" value="F:metal ion binding"/>
    <property type="evidence" value="ECO:0007669"/>
    <property type="project" value="UniProtKB-KW"/>
</dbReference>
<dbReference type="CDD" id="cd16917">
    <property type="entry name" value="HATPase_UhpB-NarQ-NarX-like"/>
    <property type="match status" value="1"/>
</dbReference>
<dbReference type="SUPFAM" id="SSF55874">
    <property type="entry name" value="ATPase domain of HSP90 chaperone/DNA topoisomerase II/histidine kinase"/>
    <property type="match status" value="1"/>
</dbReference>
<evidence type="ECO:0000256" key="9">
    <source>
        <dbReference type="ARBA" id="ARBA00022723"/>
    </source>
</evidence>
<feature type="domain" description="Histidine kinase" evidence="17">
    <location>
        <begin position="204"/>
        <end position="362"/>
    </location>
</feature>
<comment type="function">
    <text evidence="14">Member of the two-component regulatory system NreB/NreC involved in the control of dissimilatory nitrate/nitrite reduction in response to oxygen. NreB functions as a direct oxygen sensor histidine kinase which is autophosphorylated, in the absence of oxygen, probably at the conserved histidine residue, and transfers its phosphate group probably to a conserved aspartate residue of NreC. NreB/NreC activates the expression of the nitrate (narGHJI) and nitrite (nir) reductase operons, as well as the putative nitrate transporter gene narT.</text>
</comment>
<evidence type="ECO:0000256" key="6">
    <source>
        <dbReference type="ARBA" id="ARBA00022485"/>
    </source>
</evidence>
<evidence type="ECO:0000256" key="12">
    <source>
        <dbReference type="ARBA" id="ARBA00023012"/>
    </source>
</evidence>
<dbReference type="KEGG" id="cpy:Cphy_3937"/>
<keyword evidence="16" id="KW-0175">Coiled coil</keyword>
<evidence type="ECO:0000256" key="1">
    <source>
        <dbReference type="ARBA" id="ARBA00000085"/>
    </source>
</evidence>
<keyword evidence="6" id="KW-0004">4Fe-4S</keyword>
<organism evidence="18 19">
    <name type="scientific">Lachnoclostridium phytofermentans (strain ATCC 700394 / DSM 18823 / ISDg)</name>
    <name type="common">Clostridium phytofermentans</name>
    <dbReference type="NCBI Taxonomy" id="357809"/>
    <lineage>
        <taxon>Bacteria</taxon>
        <taxon>Bacillati</taxon>
        <taxon>Bacillota</taxon>
        <taxon>Clostridia</taxon>
        <taxon>Lachnospirales</taxon>
        <taxon>Lachnospiraceae</taxon>
    </lineage>
</organism>
<dbReference type="PROSITE" id="PS50109">
    <property type="entry name" value="HIS_KIN"/>
    <property type="match status" value="1"/>
</dbReference>
<dbReference type="OrthoDB" id="9781904at2"/>
<keyword evidence="7" id="KW-0963">Cytoplasm</keyword>
<dbReference type="GO" id="GO:0000155">
    <property type="term" value="F:phosphorelay sensor kinase activity"/>
    <property type="evidence" value="ECO:0007669"/>
    <property type="project" value="InterPro"/>
</dbReference>
<dbReference type="PANTHER" id="PTHR24421:SF55">
    <property type="entry name" value="SENSOR HISTIDINE KINASE YDFH"/>
    <property type="match status" value="1"/>
</dbReference>
<accession>A9KLX5</accession>
<dbReference type="InterPro" id="IPR004358">
    <property type="entry name" value="Sig_transdc_His_kin-like_C"/>
</dbReference>
<reference evidence="19" key="1">
    <citation type="submission" date="2007-11" db="EMBL/GenBank/DDBJ databases">
        <title>Complete genome sequence of Clostridium phytofermentans ISDg.</title>
        <authorList>
            <person name="Leschine S.B."/>
            <person name="Warnick T.A."/>
            <person name="Blanchard J.L."/>
            <person name="Schnell D.J."/>
            <person name="Petit E.L."/>
            <person name="LaTouf W.G."/>
            <person name="Copeland A."/>
            <person name="Lucas S."/>
            <person name="Lapidus A."/>
            <person name="Barry K."/>
            <person name="Glavina del Rio T."/>
            <person name="Dalin E."/>
            <person name="Tice H."/>
            <person name="Pitluck S."/>
            <person name="Kiss H."/>
            <person name="Brettin T."/>
            <person name="Bruce D."/>
            <person name="Detter J.C."/>
            <person name="Han C."/>
            <person name="Kuske C."/>
            <person name="Schmutz J."/>
            <person name="Larimer F."/>
            <person name="Land M."/>
            <person name="Hauser L."/>
            <person name="Kyrpides N."/>
            <person name="Kim E.A."/>
            <person name="Richardson P."/>
        </authorList>
    </citation>
    <scope>NUCLEOTIDE SEQUENCE [LARGE SCALE GENOMIC DNA]</scope>
    <source>
        <strain evidence="19">ATCC 700394 / DSM 18823 / ISDg</strain>
    </source>
</reference>
<dbReference type="Pfam" id="PF02518">
    <property type="entry name" value="HATPase_c"/>
    <property type="match status" value="1"/>
</dbReference>
<dbReference type="eggNOG" id="COG4585">
    <property type="taxonomic scope" value="Bacteria"/>
</dbReference>
<protein>
    <recommendedName>
        <fullName evidence="5">Oxygen sensor histidine kinase NreB</fullName>
        <ecNumber evidence="4">2.7.13.3</ecNumber>
    </recommendedName>
    <alternativeName>
        <fullName evidence="15">Nitrogen regulation protein B</fullName>
    </alternativeName>
</protein>
<name>A9KLX5_LACP7</name>
<evidence type="ECO:0000256" key="11">
    <source>
        <dbReference type="ARBA" id="ARBA00023004"/>
    </source>
</evidence>
<evidence type="ECO:0000256" key="13">
    <source>
        <dbReference type="ARBA" id="ARBA00023014"/>
    </source>
</evidence>
<dbReference type="GO" id="GO:0046983">
    <property type="term" value="F:protein dimerization activity"/>
    <property type="evidence" value="ECO:0007669"/>
    <property type="project" value="InterPro"/>
</dbReference>
<gene>
    <name evidence="18" type="ordered locus">Cphy_3937</name>
</gene>
<dbReference type="GO" id="GO:0051539">
    <property type="term" value="F:4 iron, 4 sulfur cluster binding"/>
    <property type="evidence" value="ECO:0007669"/>
    <property type="project" value="UniProtKB-KW"/>
</dbReference>
<evidence type="ECO:0000259" key="17">
    <source>
        <dbReference type="PROSITE" id="PS50109"/>
    </source>
</evidence>
<dbReference type="Proteomes" id="UP000000370">
    <property type="component" value="Chromosome"/>
</dbReference>
<dbReference type="HOGENOM" id="CLU_000445_20_0_9"/>